<feature type="compositionally biased region" description="Polar residues" evidence="14">
    <location>
        <begin position="468"/>
        <end position="481"/>
    </location>
</feature>
<dbReference type="SUPFAM" id="SSF50978">
    <property type="entry name" value="WD40 repeat-like"/>
    <property type="match status" value="1"/>
</dbReference>
<dbReference type="PANTHER" id="PTHR14107:SF15">
    <property type="entry name" value="DYSTROPHIA MYOTONICA WD REPEAT-CONTAINING PROTEIN"/>
    <property type="match status" value="1"/>
</dbReference>
<comment type="cofactor">
    <cofactor evidence="1">
        <name>Mg(2+)</name>
        <dbReference type="ChEBI" id="CHEBI:18420"/>
    </cofactor>
</comment>
<evidence type="ECO:0000313" key="18">
    <source>
        <dbReference type="EMBL" id="KAJ8414539.1"/>
    </source>
</evidence>
<reference evidence="18" key="1">
    <citation type="journal article" date="2023" name="Science">
        <title>Genome structures resolve the early diversification of teleost fishes.</title>
        <authorList>
            <person name="Parey E."/>
            <person name="Louis A."/>
            <person name="Montfort J."/>
            <person name="Bouchez O."/>
            <person name="Roques C."/>
            <person name="Iampietro C."/>
            <person name="Lluch J."/>
            <person name="Castinel A."/>
            <person name="Donnadieu C."/>
            <person name="Desvignes T."/>
            <person name="Floi Bucao C."/>
            <person name="Jouanno E."/>
            <person name="Wen M."/>
            <person name="Mejri S."/>
            <person name="Dirks R."/>
            <person name="Jansen H."/>
            <person name="Henkel C."/>
            <person name="Chen W.J."/>
            <person name="Zahm M."/>
            <person name="Cabau C."/>
            <person name="Klopp C."/>
            <person name="Thompson A.W."/>
            <person name="Robinson-Rechavi M."/>
            <person name="Braasch I."/>
            <person name="Lecointre G."/>
            <person name="Bobe J."/>
            <person name="Postlethwait J.H."/>
            <person name="Berthelot C."/>
            <person name="Roest Crollius H."/>
            <person name="Guiguen Y."/>
        </authorList>
    </citation>
    <scope>NUCLEOTIDE SEQUENCE</scope>
    <source>
        <strain evidence="18">NC1722</strain>
    </source>
</reference>
<feature type="binding site" evidence="13">
    <location>
        <position position="49"/>
    </location>
    <ligand>
        <name>ATP</name>
        <dbReference type="ChEBI" id="CHEBI:30616"/>
    </ligand>
</feature>
<evidence type="ECO:0000259" key="17">
    <source>
        <dbReference type="PROSITE" id="PS50219"/>
    </source>
</evidence>
<feature type="transmembrane region" description="Helical" evidence="15">
    <location>
        <begin position="2093"/>
        <end position="2117"/>
    </location>
</feature>
<feature type="repeat" description="WD" evidence="12">
    <location>
        <begin position="1158"/>
        <end position="1199"/>
    </location>
</feature>
<dbReference type="GO" id="GO:0005776">
    <property type="term" value="C:autophagosome"/>
    <property type="evidence" value="ECO:0007669"/>
    <property type="project" value="UniProtKB-SubCell"/>
</dbReference>
<keyword evidence="11 13" id="KW-0067">ATP-binding</keyword>
<keyword evidence="15" id="KW-0472">Membrane</keyword>
<dbReference type="PANTHER" id="PTHR14107">
    <property type="entry name" value="WD REPEAT PROTEIN"/>
    <property type="match status" value="1"/>
</dbReference>
<dbReference type="SUPFAM" id="SSF56112">
    <property type="entry name" value="Protein kinase-like (PK-like)"/>
    <property type="match status" value="1"/>
</dbReference>
<evidence type="ECO:0000256" key="1">
    <source>
        <dbReference type="ARBA" id="ARBA00001946"/>
    </source>
</evidence>
<keyword evidence="9 13" id="KW-0547">Nucleotide-binding</keyword>
<feature type="region of interest" description="Disordered" evidence="14">
    <location>
        <begin position="907"/>
        <end position="953"/>
    </location>
</feature>
<evidence type="ECO:0000256" key="3">
    <source>
        <dbReference type="ARBA" id="ARBA00008874"/>
    </source>
</evidence>
<comment type="subcellular location">
    <subcellularLocation>
        <location evidence="2">Cytoplasmic vesicle</location>
        <location evidence="2">Autophagosome</location>
    </subcellularLocation>
</comment>
<dbReference type="FunFam" id="1.10.510.10:FF:000031">
    <property type="entry name" value="Mitogen-activated protein kinase kinase kinase kinase"/>
    <property type="match status" value="1"/>
</dbReference>
<dbReference type="Gene3D" id="1.20.120.1630">
    <property type="match status" value="1"/>
</dbReference>
<evidence type="ECO:0000259" key="16">
    <source>
        <dbReference type="PROSITE" id="PS50011"/>
    </source>
</evidence>
<feature type="region of interest" description="Disordered" evidence="14">
    <location>
        <begin position="322"/>
        <end position="341"/>
    </location>
</feature>
<feature type="region of interest" description="Disordered" evidence="14">
    <location>
        <begin position="1320"/>
        <end position="1339"/>
    </location>
</feature>
<feature type="transmembrane region" description="Helical" evidence="15">
    <location>
        <begin position="1819"/>
        <end position="1840"/>
    </location>
</feature>
<dbReference type="GO" id="GO:0016126">
    <property type="term" value="P:sterol biosynthetic process"/>
    <property type="evidence" value="ECO:0007669"/>
    <property type="project" value="InterPro"/>
</dbReference>
<dbReference type="InterPro" id="IPR011009">
    <property type="entry name" value="Kinase-like_dom_sf"/>
</dbReference>
<dbReference type="GO" id="GO:0016020">
    <property type="term" value="C:membrane"/>
    <property type="evidence" value="ECO:0007669"/>
    <property type="project" value="InterPro"/>
</dbReference>
<dbReference type="PROSITE" id="PS50082">
    <property type="entry name" value="WD_REPEATS_2"/>
    <property type="match status" value="1"/>
</dbReference>
<evidence type="ECO:0000313" key="19">
    <source>
        <dbReference type="Proteomes" id="UP001221898"/>
    </source>
</evidence>
<organism evidence="18 19">
    <name type="scientific">Aldrovandia affinis</name>
    <dbReference type="NCBI Taxonomy" id="143900"/>
    <lineage>
        <taxon>Eukaryota</taxon>
        <taxon>Metazoa</taxon>
        <taxon>Chordata</taxon>
        <taxon>Craniata</taxon>
        <taxon>Vertebrata</taxon>
        <taxon>Euteleostomi</taxon>
        <taxon>Actinopterygii</taxon>
        <taxon>Neopterygii</taxon>
        <taxon>Teleostei</taxon>
        <taxon>Notacanthiformes</taxon>
        <taxon>Halosauridae</taxon>
        <taxon>Aldrovandia</taxon>
    </lineage>
</organism>
<evidence type="ECO:0000256" key="6">
    <source>
        <dbReference type="ARBA" id="ARBA00022574"/>
    </source>
</evidence>
<dbReference type="Proteomes" id="UP001221898">
    <property type="component" value="Unassembled WGS sequence"/>
</dbReference>
<dbReference type="Pfam" id="PF00400">
    <property type="entry name" value="WD40"/>
    <property type="match status" value="1"/>
</dbReference>
<feature type="region of interest" description="Disordered" evidence="14">
    <location>
        <begin position="457"/>
        <end position="511"/>
    </location>
</feature>
<dbReference type="InterPro" id="IPR015943">
    <property type="entry name" value="WD40/YVTN_repeat-like_dom_sf"/>
</dbReference>
<evidence type="ECO:0000256" key="2">
    <source>
        <dbReference type="ARBA" id="ARBA00004419"/>
    </source>
</evidence>
<keyword evidence="10" id="KW-0418">Kinase</keyword>
<feature type="compositionally biased region" description="Low complexity" evidence="14">
    <location>
        <begin position="941"/>
        <end position="953"/>
    </location>
</feature>
<evidence type="ECO:0000256" key="12">
    <source>
        <dbReference type="PROSITE-ProRule" id="PRU00221"/>
    </source>
</evidence>
<dbReference type="PROSITE" id="PS50294">
    <property type="entry name" value="WD_REPEATS_REGION"/>
    <property type="match status" value="1"/>
</dbReference>
<dbReference type="InterPro" id="IPR001171">
    <property type="entry name" value="ERG24_DHCR-like"/>
</dbReference>
<keyword evidence="7" id="KW-0808">Transferase</keyword>
<feature type="transmembrane region" description="Helical" evidence="15">
    <location>
        <begin position="1906"/>
        <end position="1928"/>
    </location>
</feature>
<keyword evidence="5" id="KW-0597">Phosphoprotein</keyword>
<dbReference type="GO" id="GO:0004674">
    <property type="term" value="F:protein serine/threonine kinase activity"/>
    <property type="evidence" value="ECO:0007669"/>
    <property type="project" value="UniProtKB-KW"/>
</dbReference>
<feature type="compositionally biased region" description="Acidic residues" evidence="14">
    <location>
        <begin position="387"/>
        <end position="397"/>
    </location>
</feature>
<dbReference type="SMART" id="SM00320">
    <property type="entry name" value="WD40"/>
    <property type="match status" value="5"/>
</dbReference>
<keyword evidence="6 12" id="KW-0853">WD repeat</keyword>
<dbReference type="SMART" id="SM00220">
    <property type="entry name" value="S_TKc"/>
    <property type="match status" value="1"/>
</dbReference>
<dbReference type="PROSITE" id="PS50219">
    <property type="entry name" value="CNH"/>
    <property type="match status" value="1"/>
</dbReference>
<sequence length="2256" mass="248245">MDSHNRTALDISTRNPQEDFEILIRVGGGTYGEVYKARNKQSGELAAIKVIKMEPEDDFSVIQQEIVMVKTCKHPNIVAYHGSYIRANKLWICMEYCGGGSLQDVYHVTGPLSEPQIAYVCREMLKGLDYLHTQRKIHRDIKGANILLNDQGEVKLADFGISAQITATFARRMSFIGTPYWMAPEVAAVEIKGGYNELCDVWSVGITAIELAELQPPLFDIHPLRVLFLMSKSGYQPPKLKDKAKWSSSFHNFIKMMLIRNPKKRPGASKMLTHLFVTQSCLNQLLTRDLLEKLHHPENLKDCVQEEEEMEVMMPSSLRRIHSTNRHNQAERTNSDISLEQIYTRRPVHPENESPEGTLQPTVARRTVSSRGRDSSVSKSLNRDESRDSDDDYDDVDIPSNYPTSGTTAAEVPPPLPPKPKTRTSSEEIAPGEEDRGRTGCSLYAPSPLLRCYSGSGVHPIPRPRSVRNVNSDPTSFTGQRIDSPPELPPKMEKRQRQPPQARVDSASPVSRKPPVFFKKVFHGCPLKLNCSTIWDHSTTKDHHLIFGADEGIFTLNLSGTEATMELLYPGKCSWVHTINNVLMSISGKASQLHSHSLKELYEQARKEHRMVQLPTHRLLPRKFNVSSKIPDTKGCRSCSVAENSQRGCVYLCGALVSSVVLLQWYEPMHKFMLIRHFDFPLPSPLRVFEMLVVPDQEYPLVCIGVGKGSSAAQPVQLDNINLNSNTSWFYSTGAGNTSPDTVQVTQLDSSTLLVLIEKSVHTVGLEGAPGSQKRMQAETNFSFAVEAVVFFEDTLLAVWRHGWQRRGESFANVLQEVTDPRKTFRLVGSDRAVVMETRLCEDQSGLSNLYILEIAENLVRSCFLCGLFVLKMAGDGGALKDITEIKSQFRTREGFYKLLTLSDSQQRGGVTRGAPTSATGGPGAGTGPIPGGGGGGSLQGPGSASSATAAANSSPAGFLPPVRVSMVKLQPEDPGEESERVCFNIGRELYFYTYTNIKKAVDLSKPIDKRIYKGTQPTCHDFNQHSATADSVALIVGFSAGQVQYLDPIKKETSKLFNEERLIDKSKVTCLKWLPKSESLFLASHASGHLYLYNGEGFAVYACKTKSPRNPLLRWAVGEGGLNEFSFSPDGAHVACVGQDGCLRVFHFDSMELQGVMRSYFGGLLCVSWSPDGKYLATGGEDDLVTVWSFVEGRVVARGHGHKSWVNVVAFDPFTTSLEDEEPAELSGSEDDLQGALHFGRVRTSSTLSRLSRHSSKGGATSVTYRFGSVGQDTQFCLWDLTDDVLYPRLPLSRVLTNTFGPTIPPSASGASNNLSGVGGGAGVSQGGGDGGGGGGGGGAPFSIGRFATLSLQDRKGDRAGGAGAGGDKEHKRYHSLGNISKSNDKINVASRGARLEPARVLGTTLCPRMHEVPLLEPLVCKKIAHERLTVLVFMDDCIITACQEGLICTWARPGRVGSELRFLPDGIRPPTFWRLPYVLHGGPELAYPPPFPWSRQPNTDPRSGLMTRAGLVETGFEPHVFLCEGFYTTLSSVLTYRGNGEHFTLGSEARKGPSDASVTEECAHTHSGDMSDSKLVDSLTTGQEGFGYPVFRVSRVMEMVQPSDQTNGCVTHCRVKEEACERERDRSCSPKPKLHCVWNNIHLFLVCTLLSALLMLLLDGCRPLHELWTLFGPERVPLWDPEALLIVLAFTALQGALYYLPFSKSATRLYEESEFSEGSEFRILRDGIRPPTFWRLPYVLHPSQFTLPPPPEAAAKRCPRSGLMTRAGLVVEGKVGHDGTPIKYSINGLHALAVTVLLMLGLWHCGIFQGSMVSGRVLQLVFACTAVSLLLATSLYLLSLSVSSRQLVHYGDGANFLQEFALGRIADPSVGRIDVKQFVMVRIGFMGWALVDLCYLLTEIETRGAPSLPLLLVVIFQLCYILDVLVDEGRGSKPASLPDQPWSSAPIGGGIWLSTSGGGGGGRVSRHESVEEKVKGDCGRISVSEEAGTIGPECVSRSRRTGGGLVGLQIQVLAAINGINLDFKDFSGRLGQAEDQIGGVEDVVAGHKTQIASLEKKIEYGLIYPAKFRLFHEGKPHESVLPTKEYTEDGIGFIMILGEYIWIPFFSSVPVWFLLHRPAQLSLLNATPICLLFGFGFLVYYLSNDQKDGFRKNPKDPAFTHLETIASPTGRSLLVSGWFGWVRHPNYLGDILMNLAWSLPCGFSSPLPYLSVLQSSNLLRRRTNEIEEACAVKHGDAWREYCRRVPHKFVPRLY</sequence>
<feature type="transmembrane region" description="Helical" evidence="15">
    <location>
        <begin position="1793"/>
        <end position="1813"/>
    </location>
</feature>
<accession>A0AAD7X054</accession>
<keyword evidence="4" id="KW-0723">Serine/threonine-protein kinase</keyword>
<keyword evidence="8" id="KW-0677">Repeat</keyword>
<dbReference type="InterPro" id="IPR001680">
    <property type="entry name" value="WD40_rpt"/>
</dbReference>
<dbReference type="SMART" id="SM00036">
    <property type="entry name" value="CNH"/>
    <property type="match status" value="1"/>
</dbReference>
<comment type="caution">
    <text evidence="18">The sequence shown here is derived from an EMBL/GenBank/DDBJ whole genome shotgun (WGS) entry which is preliminary data.</text>
</comment>
<name>A0AAD7X054_9TELE</name>
<dbReference type="CDD" id="cd06613">
    <property type="entry name" value="STKc_MAP4K3_like"/>
    <property type="match status" value="1"/>
</dbReference>
<dbReference type="PROSITE" id="PS00107">
    <property type="entry name" value="PROTEIN_KINASE_ATP"/>
    <property type="match status" value="1"/>
</dbReference>
<evidence type="ECO:0000256" key="7">
    <source>
        <dbReference type="ARBA" id="ARBA00022679"/>
    </source>
</evidence>
<evidence type="ECO:0000256" key="9">
    <source>
        <dbReference type="ARBA" id="ARBA00022741"/>
    </source>
</evidence>
<dbReference type="GO" id="GO:0005524">
    <property type="term" value="F:ATP binding"/>
    <property type="evidence" value="ECO:0007669"/>
    <property type="project" value="UniProtKB-UniRule"/>
</dbReference>
<keyword evidence="15" id="KW-1133">Transmembrane helix</keyword>
<feature type="domain" description="Protein kinase" evidence="16">
    <location>
        <begin position="20"/>
        <end position="277"/>
    </location>
</feature>
<comment type="similarity">
    <text evidence="3">Belongs to the protein kinase superfamily. STE Ser/Thr protein kinase family. STE20 subfamily.</text>
</comment>
<feature type="compositionally biased region" description="Gly residues" evidence="14">
    <location>
        <begin position="921"/>
        <end position="940"/>
    </location>
</feature>
<evidence type="ECO:0000256" key="10">
    <source>
        <dbReference type="ARBA" id="ARBA00022777"/>
    </source>
</evidence>
<dbReference type="GO" id="GO:0016628">
    <property type="term" value="F:oxidoreductase activity, acting on the CH-CH group of donors, NAD or NADP as acceptor"/>
    <property type="evidence" value="ECO:0007669"/>
    <property type="project" value="InterPro"/>
</dbReference>
<dbReference type="Pfam" id="PF00780">
    <property type="entry name" value="CNH"/>
    <property type="match status" value="1"/>
</dbReference>
<gene>
    <name evidence="18" type="ORF">AAFF_G00037410</name>
</gene>
<dbReference type="Gene3D" id="2.130.10.10">
    <property type="entry name" value="YVTN repeat-like/Quinoprotein amine dehydrogenase"/>
    <property type="match status" value="1"/>
</dbReference>
<evidence type="ECO:0000256" key="15">
    <source>
        <dbReference type="SAM" id="Phobius"/>
    </source>
</evidence>
<dbReference type="Pfam" id="PF00069">
    <property type="entry name" value="Pkinase"/>
    <property type="match status" value="1"/>
</dbReference>
<evidence type="ECO:0000256" key="14">
    <source>
        <dbReference type="SAM" id="MobiDB-lite"/>
    </source>
</evidence>
<keyword evidence="15" id="KW-0812">Transmembrane</keyword>
<keyword evidence="19" id="KW-1185">Reference proteome</keyword>
<dbReference type="InterPro" id="IPR000719">
    <property type="entry name" value="Prot_kinase_dom"/>
</dbReference>
<dbReference type="InterPro" id="IPR051362">
    <property type="entry name" value="WD_repeat_creC_regulators"/>
</dbReference>
<evidence type="ECO:0008006" key="20">
    <source>
        <dbReference type="Google" id="ProtNLM"/>
    </source>
</evidence>
<dbReference type="InterPro" id="IPR001180">
    <property type="entry name" value="CNH_dom"/>
</dbReference>
<feature type="transmembrane region" description="Helical" evidence="15">
    <location>
        <begin position="1881"/>
        <end position="1900"/>
    </location>
</feature>
<evidence type="ECO:0000256" key="8">
    <source>
        <dbReference type="ARBA" id="ARBA00022737"/>
    </source>
</evidence>
<protein>
    <recommendedName>
        <fullName evidence="20">Non-specific serine/threonine protein kinase</fullName>
    </recommendedName>
</protein>
<feature type="transmembrane region" description="Helical" evidence="15">
    <location>
        <begin position="2123"/>
        <end position="2144"/>
    </location>
</feature>
<proteinExistence type="inferred from homology"/>
<evidence type="ECO:0000256" key="13">
    <source>
        <dbReference type="PROSITE-ProRule" id="PRU10141"/>
    </source>
</evidence>
<dbReference type="Gene3D" id="1.10.510.10">
    <property type="entry name" value="Transferase(Phosphotransferase) domain 1"/>
    <property type="match status" value="1"/>
</dbReference>
<evidence type="ECO:0000256" key="11">
    <source>
        <dbReference type="ARBA" id="ARBA00022840"/>
    </source>
</evidence>
<feature type="compositionally biased region" description="Basic and acidic residues" evidence="14">
    <location>
        <begin position="371"/>
        <end position="386"/>
    </location>
</feature>
<feature type="domain" description="CNH" evidence="17">
    <location>
        <begin position="526"/>
        <end position="833"/>
    </location>
</feature>
<dbReference type="InterPro" id="IPR017441">
    <property type="entry name" value="Protein_kinase_ATP_BS"/>
</dbReference>
<evidence type="ECO:0000256" key="5">
    <source>
        <dbReference type="ARBA" id="ARBA00022553"/>
    </source>
</evidence>
<dbReference type="PROSITE" id="PS50011">
    <property type="entry name" value="PROTEIN_KINASE_DOM"/>
    <property type="match status" value="1"/>
</dbReference>
<dbReference type="Pfam" id="PF01222">
    <property type="entry name" value="ERG4_ERG24"/>
    <property type="match status" value="2"/>
</dbReference>
<dbReference type="EMBL" id="JAINUG010000012">
    <property type="protein sequence ID" value="KAJ8414539.1"/>
    <property type="molecule type" value="Genomic_DNA"/>
</dbReference>
<dbReference type="InterPro" id="IPR036322">
    <property type="entry name" value="WD40_repeat_dom_sf"/>
</dbReference>
<feature type="region of interest" description="Disordered" evidence="14">
    <location>
        <begin position="346"/>
        <end position="442"/>
    </location>
</feature>
<evidence type="ECO:0000256" key="4">
    <source>
        <dbReference type="ARBA" id="ARBA00022527"/>
    </source>
</evidence>